<proteinExistence type="predicted"/>
<keyword evidence="2" id="KW-0812">Transmembrane</keyword>
<organism evidence="3 4">
    <name type="scientific">Candidatus Alloenteromonas pullistercoris</name>
    <dbReference type="NCBI Taxonomy" id="2840785"/>
    <lineage>
        <taxon>Bacteria</taxon>
        <taxon>Bacillati</taxon>
        <taxon>Bacillota</taxon>
        <taxon>Bacillota incertae sedis</taxon>
        <taxon>Candidatus Alloenteromonas</taxon>
    </lineage>
</organism>
<dbReference type="Proteomes" id="UP000823634">
    <property type="component" value="Unassembled WGS sequence"/>
</dbReference>
<name>A0A9D9DGU5_9FIRM</name>
<feature type="transmembrane region" description="Helical" evidence="2">
    <location>
        <begin position="21"/>
        <end position="40"/>
    </location>
</feature>
<feature type="coiled-coil region" evidence="1">
    <location>
        <begin position="59"/>
        <end position="86"/>
    </location>
</feature>
<accession>A0A9D9DGU5</accession>
<evidence type="ECO:0000313" key="3">
    <source>
        <dbReference type="EMBL" id="MBO8426702.1"/>
    </source>
</evidence>
<evidence type="ECO:0000256" key="1">
    <source>
        <dbReference type="SAM" id="Coils"/>
    </source>
</evidence>
<protein>
    <submittedName>
        <fullName evidence="3">Uncharacterized protein</fullName>
    </submittedName>
</protein>
<reference evidence="3" key="2">
    <citation type="journal article" date="2021" name="PeerJ">
        <title>Extensive microbial diversity within the chicken gut microbiome revealed by metagenomics and culture.</title>
        <authorList>
            <person name="Gilroy R."/>
            <person name="Ravi A."/>
            <person name="Getino M."/>
            <person name="Pursley I."/>
            <person name="Horton D.L."/>
            <person name="Alikhan N.F."/>
            <person name="Baker D."/>
            <person name="Gharbi K."/>
            <person name="Hall N."/>
            <person name="Watson M."/>
            <person name="Adriaenssens E.M."/>
            <person name="Foster-Nyarko E."/>
            <person name="Jarju S."/>
            <person name="Secka A."/>
            <person name="Antonio M."/>
            <person name="Oren A."/>
            <person name="Chaudhuri R.R."/>
            <person name="La Ragione R."/>
            <person name="Hildebrand F."/>
            <person name="Pallen M.J."/>
        </authorList>
    </citation>
    <scope>NUCLEOTIDE SEQUENCE</scope>
    <source>
        <strain evidence="3">17113</strain>
    </source>
</reference>
<reference evidence="3" key="1">
    <citation type="submission" date="2020-10" db="EMBL/GenBank/DDBJ databases">
        <authorList>
            <person name="Gilroy R."/>
        </authorList>
    </citation>
    <scope>NUCLEOTIDE SEQUENCE</scope>
    <source>
        <strain evidence="3">17113</strain>
    </source>
</reference>
<gene>
    <name evidence="3" type="ORF">IAC61_05250</name>
</gene>
<evidence type="ECO:0000256" key="2">
    <source>
        <dbReference type="SAM" id="Phobius"/>
    </source>
</evidence>
<comment type="caution">
    <text evidence="3">The sequence shown here is derived from an EMBL/GenBank/DDBJ whole genome shotgun (WGS) entry which is preliminary data.</text>
</comment>
<sequence length="298" mass="34008">MNILKAIGGFFTKLWRWIKETAWVQPLLIVGAIFAVIFSIPRITQWVQSWGLGSASRYYADYQLRLEGETNNIDEFNTEADQVTKAILDWSDFDNQYDTYADYLAAMEQAEVNPIEKYGEKFFLIYVSEDCDNCETMQPALETLQNGWNGNYAPSDDRPFAMYTIFTDESSTNDDDYDLEDDQRAFVRYLDKFADNDFFSEAGGRLADEAPYKINASVGDSDYDNFTNADHSAFSVPTILLIDFSEEAFNLHSSRPGVSEVLFGVSGNDRNEKADLLLQMWNHTDEDAANPFSDAYVR</sequence>
<keyword evidence="1" id="KW-0175">Coiled coil</keyword>
<dbReference type="AlphaFoldDB" id="A0A9D9DGU5"/>
<keyword evidence="2" id="KW-1133">Transmembrane helix</keyword>
<dbReference type="EMBL" id="JADINA010000033">
    <property type="protein sequence ID" value="MBO8426702.1"/>
    <property type="molecule type" value="Genomic_DNA"/>
</dbReference>
<evidence type="ECO:0000313" key="4">
    <source>
        <dbReference type="Proteomes" id="UP000823634"/>
    </source>
</evidence>
<keyword evidence="2" id="KW-0472">Membrane</keyword>